<dbReference type="Proteomes" id="UP000001072">
    <property type="component" value="Unassembled WGS sequence"/>
</dbReference>
<dbReference type="SMART" id="SM00487">
    <property type="entry name" value="DEXDc"/>
    <property type="match status" value="1"/>
</dbReference>
<keyword evidence="3" id="KW-0067">ATP-binding</keyword>
<evidence type="ECO:0000256" key="2">
    <source>
        <dbReference type="ARBA" id="ARBA00022801"/>
    </source>
</evidence>
<dbReference type="HOGENOM" id="CLU_1482284_0_0_1"/>
<keyword evidence="2" id="KW-0378">Hydrolase</keyword>
<evidence type="ECO:0000256" key="3">
    <source>
        <dbReference type="ARBA" id="ARBA00022840"/>
    </source>
</evidence>
<gene>
    <name evidence="5" type="ORF">MELLADRAFT_91568</name>
</gene>
<feature type="domain" description="Helicase ATP-binding" evidence="4">
    <location>
        <begin position="22"/>
        <end position="164"/>
    </location>
</feature>
<dbReference type="InterPro" id="IPR050628">
    <property type="entry name" value="SNF2_RAD54_helicase_TF"/>
</dbReference>
<dbReference type="VEuPathDB" id="FungiDB:MELLADRAFT_91568"/>
<dbReference type="eggNOG" id="KOG1001">
    <property type="taxonomic scope" value="Eukaryota"/>
</dbReference>
<dbReference type="AlphaFoldDB" id="F4RZI7"/>
<evidence type="ECO:0000259" key="4">
    <source>
        <dbReference type="PROSITE" id="PS51192"/>
    </source>
</evidence>
<dbReference type="InParanoid" id="F4RZI7"/>
<evidence type="ECO:0000313" key="5">
    <source>
        <dbReference type="EMBL" id="EGG02236.1"/>
    </source>
</evidence>
<dbReference type="InterPro" id="IPR027417">
    <property type="entry name" value="P-loop_NTPase"/>
</dbReference>
<accession>F4RZI7</accession>
<dbReference type="PANTHER" id="PTHR45626:SF22">
    <property type="entry name" value="DNA REPAIR PROTEIN RAD5"/>
    <property type="match status" value="1"/>
</dbReference>
<dbReference type="GO" id="GO:0006281">
    <property type="term" value="P:DNA repair"/>
    <property type="evidence" value="ECO:0007669"/>
    <property type="project" value="TreeGrafter"/>
</dbReference>
<dbReference type="Pfam" id="PF00176">
    <property type="entry name" value="SNF2-rel_dom"/>
    <property type="match status" value="1"/>
</dbReference>
<evidence type="ECO:0000313" key="6">
    <source>
        <dbReference type="Proteomes" id="UP000001072"/>
    </source>
</evidence>
<protein>
    <recommendedName>
        <fullName evidence="4">Helicase ATP-binding domain-containing protein</fullName>
    </recommendedName>
</protein>
<reference evidence="6" key="1">
    <citation type="journal article" date="2011" name="Proc. Natl. Acad. Sci. U.S.A.">
        <title>Obligate biotrophy features unraveled by the genomic analysis of rust fungi.</title>
        <authorList>
            <person name="Duplessis S."/>
            <person name="Cuomo C.A."/>
            <person name="Lin Y.-C."/>
            <person name="Aerts A."/>
            <person name="Tisserant E."/>
            <person name="Veneault-Fourrey C."/>
            <person name="Joly D.L."/>
            <person name="Hacquard S."/>
            <person name="Amselem J."/>
            <person name="Cantarel B.L."/>
            <person name="Chiu R."/>
            <person name="Coutinho P.M."/>
            <person name="Feau N."/>
            <person name="Field M."/>
            <person name="Frey P."/>
            <person name="Gelhaye E."/>
            <person name="Goldberg J."/>
            <person name="Grabherr M.G."/>
            <person name="Kodira C.D."/>
            <person name="Kohler A."/>
            <person name="Kuees U."/>
            <person name="Lindquist E.A."/>
            <person name="Lucas S.M."/>
            <person name="Mago R."/>
            <person name="Mauceli E."/>
            <person name="Morin E."/>
            <person name="Murat C."/>
            <person name="Pangilinan J.L."/>
            <person name="Park R."/>
            <person name="Pearson M."/>
            <person name="Quesneville H."/>
            <person name="Rouhier N."/>
            <person name="Sakthikumar S."/>
            <person name="Salamov A.A."/>
            <person name="Schmutz J."/>
            <person name="Selles B."/>
            <person name="Shapiro H."/>
            <person name="Tanguay P."/>
            <person name="Tuskan G.A."/>
            <person name="Henrissat B."/>
            <person name="Van de Peer Y."/>
            <person name="Rouze P."/>
            <person name="Ellis J.G."/>
            <person name="Dodds P.N."/>
            <person name="Schein J.E."/>
            <person name="Zhong S."/>
            <person name="Hamelin R.C."/>
            <person name="Grigoriev I.V."/>
            <person name="Szabo L.J."/>
            <person name="Martin F."/>
        </authorList>
    </citation>
    <scope>NUCLEOTIDE SEQUENCE [LARGE SCALE GENOMIC DNA]</scope>
    <source>
        <strain evidence="6">98AG31 / pathotype 3-4-7</strain>
    </source>
</reference>
<evidence type="ECO:0000256" key="1">
    <source>
        <dbReference type="ARBA" id="ARBA00022741"/>
    </source>
</evidence>
<dbReference type="GO" id="GO:0005634">
    <property type="term" value="C:nucleus"/>
    <property type="evidence" value="ECO:0007669"/>
    <property type="project" value="TreeGrafter"/>
</dbReference>
<dbReference type="GeneID" id="18935948"/>
<dbReference type="PROSITE" id="PS51192">
    <property type="entry name" value="HELICASE_ATP_BIND_1"/>
    <property type="match status" value="1"/>
</dbReference>
<dbReference type="GO" id="GO:0008094">
    <property type="term" value="F:ATP-dependent activity, acting on DNA"/>
    <property type="evidence" value="ECO:0007669"/>
    <property type="project" value="TreeGrafter"/>
</dbReference>
<dbReference type="InterPro" id="IPR000330">
    <property type="entry name" value="SNF2_N"/>
</dbReference>
<dbReference type="GO" id="GO:0005524">
    <property type="term" value="F:ATP binding"/>
    <property type="evidence" value="ECO:0007669"/>
    <property type="project" value="UniProtKB-KW"/>
</dbReference>
<dbReference type="EMBL" id="GL883132">
    <property type="protein sequence ID" value="EGG02236.1"/>
    <property type="molecule type" value="Genomic_DNA"/>
</dbReference>
<dbReference type="PANTHER" id="PTHR45626">
    <property type="entry name" value="TRANSCRIPTION TERMINATION FACTOR 2-RELATED"/>
    <property type="match status" value="1"/>
</dbReference>
<dbReference type="InterPro" id="IPR014001">
    <property type="entry name" value="Helicase_ATP-bd"/>
</dbReference>
<proteinExistence type="predicted"/>
<dbReference type="STRING" id="747676.F4RZI7"/>
<keyword evidence="1" id="KW-0547">Nucleotide-binding</keyword>
<dbReference type="InterPro" id="IPR038718">
    <property type="entry name" value="SNF2-like_sf"/>
</dbReference>
<sequence>MPPFNRWCHRLCGEEFIVTEEQTGPVSPRASILADDMGLGKTIQTISLIATTLDASRQYEHQHSASAVNPLDTHLRASHTTLLICPTSLMDNWEEEVGKHTRKNSLKVLRWHGTDRFKIPLRDIHSADIVITTPKTLMYDQRLGGSTRVPFTTRWYRVVIDEAHPHLFGISQPALSHWYPAPQQNWRLAHALQISAHQTIS</sequence>
<dbReference type="RefSeq" id="XP_007414493.1">
    <property type="nucleotide sequence ID" value="XM_007414431.1"/>
</dbReference>
<dbReference type="KEGG" id="mlr:MELLADRAFT_91568"/>
<dbReference type="SUPFAM" id="SSF52540">
    <property type="entry name" value="P-loop containing nucleoside triphosphate hydrolases"/>
    <property type="match status" value="1"/>
</dbReference>
<dbReference type="Gene3D" id="3.40.50.10810">
    <property type="entry name" value="Tandem AAA-ATPase domain"/>
    <property type="match status" value="1"/>
</dbReference>
<organism evidence="6">
    <name type="scientific">Melampsora larici-populina (strain 98AG31 / pathotype 3-4-7)</name>
    <name type="common">Poplar leaf rust fungus</name>
    <dbReference type="NCBI Taxonomy" id="747676"/>
    <lineage>
        <taxon>Eukaryota</taxon>
        <taxon>Fungi</taxon>
        <taxon>Dikarya</taxon>
        <taxon>Basidiomycota</taxon>
        <taxon>Pucciniomycotina</taxon>
        <taxon>Pucciniomycetes</taxon>
        <taxon>Pucciniales</taxon>
        <taxon>Melampsoraceae</taxon>
        <taxon>Melampsora</taxon>
    </lineage>
</organism>
<name>F4RZI7_MELLP</name>
<dbReference type="OrthoDB" id="5330228at2759"/>
<keyword evidence="6" id="KW-1185">Reference proteome</keyword>
<dbReference type="GO" id="GO:0016787">
    <property type="term" value="F:hydrolase activity"/>
    <property type="evidence" value="ECO:0007669"/>
    <property type="project" value="UniProtKB-KW"/>
</dbReference>